<sequence>MKNKNANIVDLWSRVCNHDDEKAFEQLFYALNRPLIKFCVLYVRQNEVAEDIVSELFVKCWQNRQKLCGINNPATYLYIAVKNQSLNYIKKYSNIHMVQIEDTDEFALVNTYNPQKELEKKELIFKLDKAISALPQQCRIIFRLIKEDGMKYKEVGEVLDISPRTVQTQLFRALKKLTAVLDPDQKRARHSVLNAPILFMLAALFARFFFL</sequence>
<evidence type="ECO:0000256" key="5">
    <source>
        <dbReference type="SAM" id="Phobius"/>
    </source>
</evidence>
<keyword evidence="3" id="KW-0731">Sigma factor</keyword>
<evidence type="ECO:0000313" key="8">
    <source>
        <dbReference type="Proteomes" id="UP000606600"/>
    </source>
</evidence>
<protein>
    <submittedName>
        <fullName evidence="7">RNA polymerase sigma-70 factor</fullName>
    </submittedName>
</protein>
<dbReference type="Proteomes" id="UP000606600">
    <property type="component" value="Unassembled WGS sequence"/>
</dbReference>
<gene>
    <name evidence="7" type="ORF">IDJ77_23600</name>
</gene>
<evidence type="ECO:0000256" key="2">
    <source>
        <dbReference type="ARBA" id="ARBA00023015"/>
    </source>
</evidence>
<dbReference type="InterPro" id="IPR007627">
    <property type="entry name" value="RNA_pol_sigma70_r2"/>
</dbReference>
<dbReference type="InterPro" id="IPR014327">
    <property type="entry name" value="RNA_pol_sigma70_bacteroid"/>
</dbReference>
<accession>A0ABR7WWY9</accession>
<dbReference type="CDD" id="cd06171">
    <property type="entry name" value="Sigma70_r4"/>
    <property type="match status" value="1"/>
</dbReference>
<feature type="domain" description="HTH luxR-type" evidence="6">
    <location>
        <begin position="149"/>
        <end position="176"/>
    </location>
</feature>
<dbReference type="InterPro" id="IPR013324">
    <property type="entry name" value="RNA_pol_sigma_r3/r4-like"/>
</dbReference>
<dbReference type="PROSITE" id="PS00622">
    <property type="entry name" value="HTH_LUXR_1"/>
    <property type="match status" value="1"/>
</dbReference>
<keyword evidence="8" id="KW-1185">Reference proteome</keyword>
<dbReference type="NCBIfam" id="TIGR02937">
    <property type="entry name" value="sigma70-ECF"/>
    <property type="match status" value="1"/>
</dbReference>
<dbReference type="InterPro" id="IPR000792">
    <property type="entry name" value="Tscrpt_reg_LuxR_C"/>
</dbReference>
<evidence type="ECO:0000256" key="1">
    <source>
        <dbReference type="ARBA" id="ARBA00010641"/>
    </source>
</evidence>
<keyword evidence="2" id="KW-0805">Transcription regulation</keyword>
<dbReference type="SUPFAM" id="SSF88946">
    <property type="entry name" value="Sigma2 domain of RNA polymerase sigma factors"/>
    <property type="match status" value="1"/>
</dbReference>
<dbReference type="InterPro" id="IPR013249">
    <property type="entry name" value="RNA_pol_sigma70_r4_t2"/>
</dbReference>
<dbReference type="InterPro" id="IPR013325">
    <property type="entry name" value="RNA_pol_sigma_r2"/>
</dbReference>
<feature type="transmembrane region" description="Helical" evidence="5">
    <location>
        <begin position="192"/>
        <end position="210"/>
    </location>
</feature>
<comment type="similarity">
    <text evidence="1">Belongs to the sigma-70 factor family. ECF subfamily.</text>
</comment>
<dbReference type="SUPFAM" id="SSF88659">
    <property type="entry name" value="Sigma3 and sigma4 domains of RNA polymerase sigma factors"/>
    <property type="match status" value="1"/>
</dbReference>
<reference evidence="7 8" key="1">
    <citation type="submission" date="2020-09" db="EMBL/GenBank/DDBJ databases">
        <title>Novel species of Mucilaginibacter isolated from a glacier on the Tibetan Plateau.</title>
        <authorList>
            <person name="Liu Q."/>
            <person name="Xin Y.-H."/>
        </authorList>
    </citation>
    <scope>NUCLEOTIDE SEQUENCE [LARGE SCALE GENOMIC DNA]</scope>
    <source>
        <strain evidence="7 8">ZT4R22</strain>
    </source>
</reference>
<dbReference type="Pfam" id="PF08281">
    <property type="entry name" value="Sigma70_r4_2"/>
    <property type="match status" value="1"/>
</dbReference>
<proteinExistence type="inferred from homology"/>
<dbReference type="RefSeq" id="WP_191191450.1">
    <property type="nucleotide sequence ID" value="NZ_JACWMY010000014.1"/>
</dbReference>
<dbReference type="EMBL" id="JACWMY010000014">
    <property type="protein sequence ID" value="MBD1366815.1"/>
    <property type="molecule type" value="Genomic_DNA"/>
</dbReference>
<evidence type="ECO:0000313" key="7">
    <source>
        <dbReference type="EMBL" id="MBD1366815.1"/>
    </source>
</evidence>
<dbReference type="InterPro" id="IPR036388">
    <property type="entry name" value="WH-like_DNA-bd_sf"/>
</dbReference>
<dbReference type="Pfam" id="PF04542">
    <property type="entry name" value="Sigma70_r2"/>
    <property type="match status" value="1"/>
</dbReference>
<dbReference type="Gene3D" id="1.10.1740.10">
    <property type="match status" value="1"/>
</dbReference>
<dbReference type="InterPro" id="IPR039425">
    <property type="entry name" value="RNA_pol_sigma-70-like"/>
</dbReference>
<dbReference type="InterPro" id="IPR014284">
    <property type="entry name" value="RNA_pol_sigma-70_dom"/>
</dbReference>
<keyword evidence="4" id="KW-0804">Transcription</keyword>
<evidence type="ECO:0000256" key="4">
    <source>
        <dbReference type="ARBA" id="ARBA00023163"/>
    </source>
</evidence>
<dbReference type="PANTHER" id="PTHR43133:SF46">
    <property type="entry name" value="RNA POLYMERASE SIGMA-70 FACTOR ECF SUBFAMILY"/>
    <property type="match status" value="1"/>
</dbReference>
<evidence type="ECO:0000259" key="6">
    <source>
        <dbReference type="PROSITE" id="PS00622"/>
    </source>
</evidence>
<dbReference type="NCBIfam" id="TIGR02985">
    <property type="entry name" value="Sig70_bacteroi1"/>
    <property type="match status" value="1"/>
</dbReference>
<keyword evidence="5" id="KW-1133">Transmembrane helix</keyword>
<dbReference type="Gene3D" id="1.10.10.10">
    <property type="entry name" value="Winged helix-like DNA-binding domain superfamily/Winged helix DNA-binding domain"/>
    <property type="match status" value="1"/>
</dbReference>
<dbReference type="PANTHER" id="PTHR43133">
    <property type="entry name" value="RNA POLYMERASE ECF-TYPE SIGMA FACTO"/>
    <property type="match status" value="1"/>
</dbReference>
<keyword evidence="5" id="KW-0812">Transmembrane</keyword>
<evidence type="ECO:0000256" key="3">
    <source>
        <dbReference type="ARBA" id="ARBA00023082"/>
    </source>
</evidence>
<keyword evidence="5" id="KW-0472">Membrane</keyword>
<comment type="caution">
    <text evidence="7">The sequence shown here is derived from an EMBL/GenBank/DDBJ whole genome shotgun (WGS) entry which is preliminary data.</text>
</comment>
<organism evidence="7 8">
    <name type="scientific">Mucilaginibacter pankratovii</name>
    <dbReference type="NCBI Taxonomy" id="2772110"/>
    <lineage>
        <taxon>Bacteria</taxon>
        <taxon>Pseudomonadati</taxon>
        <taxon>Bacteroidota</taxon>
        <taxon>Sphingobacteriia</taxon>
        <taxon>Sphingobacteriales</taxon>
        <taxon>Sphingobacteriaceae</taxon>
        <taxon>Mucilaginibacter</taxon>
    </lineage>
</organism>
<name>A0ABR7WWY9_9SPHI</name>